<evidence type="ECO:0000256" key="1">
    <source>
        <dbReference type="ARBA" id="ARBA00001917"/>
    </source>
</evidence>
<dbReference type="InterPro" id="IPR012349">
    <property type="entry name" value="Split_barrel_FMN-bd"/>
</dbReference>
<sequence>MRTTFLADDPAVNPYRFLTALVVPRPIAWVSTRSPEGRGNLAPHSFFSVACARPPIVSFSSVGRKDTLRNVLATGEFVVNLANQPQLDRVNNSSAAFGPGIDEAEALGIPMGPSDQVAPLRVVDSPASLECTLHSTIELGDSVLVLGNVVAITVLDEVLVDGHPEFSRLAPLARLGRAEWGLPSEVVSVPRPAGPDDIVS</sequence>
<organism evidence="6">
    <name type="scientific">metagenome</name>
    <dbReference type="NCBI Taxonomy" id="256318"/>
    <lineage>
        <taxon>unclassified sequences</taxon>
        <taxon>metagenomes</taxon>
    </lineage>
</organism>
<feature type="domain" description="Flavin reductase like" evidence="5">
    <location>
        <begin position="20"/>
        <end position="164"/>
    </location>
</feature>
<dbReference type="SMART" id="SM00903">
    <property type="entry name" value="Flavin_Reduct"/>
    <property type="match status" value="1"/>
</dbReference>
<gene>
    <name evidence="6" type="ORF">NOCA2270024</name>
</gene>
<dbReference type="InterPro" id="IPR002563">
    <property type="entry name" value="Flavin_Rdtase-like_dom"/>
</dbReference>
<comment type="similarity">
    <text evidence="4">Belongs to the flavoredoxin family.</text>
</comment>
<evidence type="ECO:0000256" key="4">
    <source>
        <dbReference type="ARBA" id="ARBA00038054"/>
    </source>
</evidence>
<comment type="cofactor">
    <cofactor evidence="1">
        <name>FMN</name>
        <dbReference type="ChEBI" id="CHEBI:58210"/>
    </cofactor>
</comment>
<proteinExistence type="inferred from homology"/>
<name>A0A2P2C055_9ZZZZ</name>
<reference evidence="6" key="1">
    <citation type="submission" date="2015-08" db="EMBL/GenBank/DDBJ databases">
        <authorList>
            <person name="Babu N.S."/>
            <person name="Beckwith C.J."/>
            <person name="Beseler K.G."/>
            <person name="Brison A."/>
            <person name="Carone J.V."/>
            <person name="Caskin T.P."/>
            <person name="Diamond M."/>
            <person name="Durham M.E."/>
            <person name="Foxe J.M."/>
            <person name="Go M."/>
            <person name="Henderson B.A."/>
            <person name="Jones I.B."/>
            <person name="McGettigan J.A."/>
            <person name="Micheletti S.J."/>
            <person name="Nasrallah M.E."/>
            <person name="Ortiz D."/>
            <person name="Piller C.R."/>
            <person name="Privatt S.R."/>
            <person name="Schneider S.L."/>
            <person name="Sharp S."/>
            <person name="Smith T.C."/>
            <person name="Stanton J.D."/>
            <person name="Ullery H.E."/>
            <person name="Wilson R.J."/>
            <person name="Serrano M.G."/>
            <person name="Buck G."/>
            <person name="Lee V."/>
            <person name="Wang Y."/>
            <person name="Carvalho R."/>
            <person name="Voegtly L."/>
            <person name="Shi R."/>
            <person name="Duckworth R."/>
            <person name="Johnson A."/>
            <person name="Loviza R."/>
            <person name="Walstead R."/>
            <person name="Shah Z."/>
            <person name="Kiflezghi M."/>
            <person name="Wade K."/>
            <person name="Ball S.L."/>
            <person name="Bradley K.W."/>
            <person name="Asai D.J."/>
            <person name="Bowman C.A."/>
            <person name="Russell D.A."/>
            <person name="Pope W.H."/>
            <person name="Jacobs-Sera D."/>
            <person name="Hendrix R.W."/>
            <person name="Hatfull G.F."/>
        </authorList>
    </citation>
    <scope>NUCLEOTIDE SEQUENCE</scope>
</reference>
<accession>A0A2P2C055</accession>
<dbReference type="EMBL" id="CZKA01000020">
    <property type="protein sequence ID" value="CUR55389.1"/>
    <property type="molecule type" value="Genomic_DNA"/>
</dbReference>
<keyword evidence="2" id="KW-0285">Flavoprotein</keyword>
<evidence type="ECO:0000313" key="6">
    <source>
        <dbReference type="EMBL" id="CUR55389.1"/>
    </source>
</evidence>
<dbReference type="Gene3D" id="2.30.110.10">
    <property type="entry name" value="Electron Transport, Fmn-binding Protein, Chain A"/>
    <property type="match status" value="1"/>
</dbReference>
<dbReference type="AlphaFoldDB" id="A0A2P2C055"/>
<keyword evidence="3" id="KW-0288">FMN</keyword>
<dbReference type="SUPFAM" id="SSF50475">
    <property type="entry name" value="FMN-binding split barrel"/>
    <property type="match status" value="1"/>
</dbReference>
<dbReference type="PANTHER" id="PTHR33798:SF5">
    <property type="entry name" value="FLAVIN REDUCTASE LIKE DOMAIN-CONTAINING PROTEIN"/>
    <property type="match status" value="1"/>
</dbReference>
<dbReference type="GO" id="GO:0010181">
    <property type="term" value="F:FMN binding"/>
    <property type="evidence" value="ECO:0007669"/>
    <property type="project" value="InterPro"/>
</dbReference>
<dbReference type="PANTHER" id="PTHR33798">
    <property type="entry name" value="FLAVOPROTEIN OXYGENASE"/>
    <property type="match status" value="1"/>
</dbReference>
<evidence type="ECO:0000256" key="3">
    <source>
        <dbReference type="ARBA" id="ARBA00022643"/>
    </source>
</evidence>
<evidence type="ECO:0000259" key="5">
    <source>
        <dbReference type="SMART" id="SM00903"/>
    </source>
</evidence>
<protein>
    <recommendedName>
        <fullName evidence="5">Flavin reductase like domain-containing protein</fullName>
    </recommendedName>
</protein>
<dbReference type="Pfam" id="PF01613">
    <property type="entry name" value="Flavin_Reduct"/>
    <property type="match status" value="1"/>
</dbReference>
<evidence type="ECO:0000256" key="2">
    <source>
        <dbReference type="ARBA" id="ARBA00022630"/>
    </source>
</evidence>